<evidence type="ECO:0000313" key="3">
    <source>
        <dbReference type="Proteomes" id="UP001604002"/>
    </source>
</evidence>
<name>A0ABW6ZW79_9HYPH</name>
<dbReference type="Proteomes" id="UP001604002">
    <property type="component" value="Unassembled WGS sequence"/>
</dbReference>
<reference evidence="2 3" key="1">
    <citation type="submission" date="2024-02" db="EMBL/GenBank/DDBJ databases">
        <title>Expansion and revision of Xanthobacter and proposal of Roseixanthobacter gen. nov.</title>
        <authorList>
            <person name="Soltysiak M.P.M."/>
            <person name="Jalihal A."/>
            <person name="Ory A."/>
            <person name="Chrisophersen C."/>
            <person name="Lee A.D."/>
            <person name="Boulton J."/>
            <person name="Springer M."/>
        </authorList>
    </citation>
    <scope>NUCLEOTIDE SEQUENCE [LARGE SCALE GENOMIC DNA]</scope>
    <source>
        <strain evidence="2 3">23A</strain>
    </source>
</reference>
<evidence type="ECO:0000313" key="2">
    <source>
        <dbReference type="EMBL" id="MFG1372988.1"/>
    </source>
</evidence>
<accession>A0ABW6ZW79</accession>
<feature type="region of interest" description="Disordered" evidence="1">
    <location>
        <begin position="1"/>
        <end position="31"/>
    </location>
</feature>
<comment type="caution">
    <text evidence="2">The sequence shown here is derived from an EMBL/GenBank/DDBJ whole genome shotgun (WGS) entry which is preliminary data.</text>
</comment>
<dbReference type="EMBL" id="JBAFVH010000006">
    <property type="protein sequence ID" value="MFG1372988.1"/>
    <property type="molecule type" value="Genomic_DNA"/>
</dbReference>
<keyword evidence="3" id="KW-1185">Reference proteome</keyword>
<organism evidence="2 3">
    <name type="scientific">Xanthobacter oligotrophicus</name>
    <dbReference type="NCBI Taxonomy" id="2607286"/>
    <lineage>
        <taxon>Bacteria</taxon>
        <taxon>Pseudomonadati</taxon>
        <taxon>Pseudomonadota</taxon>
        <taxon>Alphaproteobacteria</taxon>
        <taxon>Hyphomicrobiales</taxon>
        <taxon>Xanthobacteraceae</taxon>
        <taxon>Xanthobacter</taxon>
    </lineage>
</organism>
<evidence type="ECO:0000256" key="1">
    <source>
        <dbReference type="SAM" id="MobiDB-lite"/>
    </source>
</evidence>
<gene>
    <name evidence="2" type="ORF">V5F32_12505</name>
</gene>
<dbReference type="RefSeq" id="WP_393992821.1">
    <property type="nucleotide sequence ID" value="NZ_JBAFVH010000006.1"/>
</dbReference>
<proteinExistence type="predicted"/>
<sequence length="121" mass="13755">MSTLVEIKEGNAMSNNPGKKGKPAPWVKRERGDRDRALEEYKQAHHPAYRAWRETRSEVGRKARAEAEVMFPGLSEISQSMKHADNAVSAWDKANKNPMAWEESQALEAEFAKNYVPIDRS</sequence>
<protein>
    <submittedName>
        <fullName evidence="2">Uncharacterized protein</fullName>
    </submittedName>
</protein>